<protein>
    <recommendedName>
        <fullName evidence="3">Nidogen G2 beta-barrel domain-containing protein</fullName>
    </recommendedName>
</protein>
<feature type="non-terminal residue" evidence="1">
    <location>
        <position position="1"/>
    </location>
</feature>
<keyword evidence="2" id="KW-1185">Reference proteome</keyword>
<dbReference type="EMBL" id="KK707071">
    <property type="protein sequence ID" value="KFQ31012.1"/>
    <property type="molecule type" value="Genomic_DNA"/>
</dbReference>
<feature type="non-terminal residue" evidence="1">
    <location>
        <position position="44"/>
    </location>
</feature>
<dbReference type="AlphaFoldDB" id="A0A091RRB6"/>
<reference evidence="1 2" key="1">
    <citation type="submission" date="2014-04" db="EMBL/GenBank/DDBJ databases">
        <title>Genome evolution of avian class.</title>
        <authorList>
            <person name="Zhang G."/>
            <person name="Li C."/>
        </authorList>
    </citation>
    <scope>NUCLEOTIDE SEQUENCE [LARGE SCALE GENOMIC DNA]</scope>
    <source>
        <strain evidence="1">BGI_N331</strain>
    </source>
</reference>
<dbReference type="Proteomes" id="UP000052967">
    <property type="component" value="Unassembled WGS sequence"/>
</dbReference>
<evidence type="ECO:0008006" key="3">
    <source>
        <dbReference type="Google" id="ProtNLM"/>
    </source>
</evidence>
<proteinExistence type="predicted"/>
<organism evidence="1 2">
    <name type="scientific">Merops nubicus</name>
    <name type="common">Northern carmine bee-eater</name>
    <dbReference type="NCBI Taxonomy" id="57421"/>
    <lineage>
        <taxon>Eukaryota</taxon>
        <taxon>Metazoa</taxon>
        <taxon>Chordata</taxon>
        <taxon>Craniata</taxon>
        <taxon>Vertebrata</taxon>
        <taxon>Euteleostomi</taxon>
        <taxon>Archelosauria</taxon>
        <taxon>Archosauria</taxon>
        <taxon>Dinosauria</taxon>
        <taxon>Saurischia</taxon>
        <taxon>Theropoda</taxon>
        <taxon>Coelurosauria</taxon>
        <taxon>Aves</taxon>
        <taxon>Neognathae</taxon>
        <taxon>Neoaves</taxon>
        <taxon>Telluraves</taxon>
        <taxon>Coraciimorphae</taxon>
        <taxon>Coraciiformes</taxon>
        <taxon>Meropidae</taxon>
        <taxon>Merops</taxon>
    </lineage>
</organism>
<gene>
    <name evidence="1" type="ORF">N331_11472</name>
</gene>
<accession>A0A091RRB6</accession>
<name>A0A091RRB6_MERNU</name>
<evidence type="ECO:0000313" key="1">
    <source>
        <dbReference type="EMBL" id="KFQ31012.1"/>
    </source>
</evidence>
<evidence type="ECO:0000313" key="2">
    <source>
        <dbReference type="Proteomes" id="UP000052967"/>
    </source>
</evidence>
<sequence>LDIKRNFFTERVVRHWNRLPRELVESPSLEVFKKHLDVALGDMV</sequence>